<keyword evidence="7 11" id="KW-1133">Transmembrane helix</keyword>
<evidence type="ECO:0000256" key="8">
    <source>
        <dbReference type="ARBA" id="ARBA00023136"/>
    </source>
</evidence>
<feature type="transmembrane region" description="Helical" evidence="11">
    <location>
        <begin position="529"/>
        <end position="549"/>
    </location>
</feature>
<evidence type="ECO:0000256" key="4">
    <source>
        <dbReference type="ARBA" id="ARBA00022502"/>
    </source>
</evidence>
<evidence type="ECO:0000313" key="12">
    <source>
        <dbReference type="EMBL" id="PJF18287.1"/>
    </source>
</evidence>
<comment type="similarity">
    <text evidence="3">Belongs to the PIGS family.</text>
</comment>
<comment type="caution">
    <text evidence="12">The sequence shown here is derived from an EMBL/GenBank/DDBJ whole genome shotgun (WGS) entry which is preliminary data.</text>
</comment>
<evidence type="ECO:0000313" key="13">
    <source>
        <dbReference type="Proteomes" id="UP000240830"/>
    </source>
</evidence>
<comment type="subcellular location">
    <subcellularLocation>
        <location evidence="1">Endoplasmic reticulum membrane</location>
        <topology evidence="1">Multi-pass membrane protein</topology>
    </subcellularLocation>
</comment>
<sequence>MVVRRDDTSAKPDDVTEPGFCQSRDAQQNAETIVQQATKTKVQPNAKIIVQQDDETRPILYLVFLVLTLIMFQVWWWTTAVPRAALSFPSLETLPLRLPRLSTAAVQLVNLNDPQWDLDELRISPMGDETHNVAFEETVLLRFAKVNFDESVDSVEELAGLLVKDENDNIMKLFVVEKMVESGFHIWMHPSRRIAICTGAALHPEFHAPQQFLESIFSTLFQQGISDRAGVVPDAAGYQITFTLVVGQQNESRKVDWQMNETVQRYFMPLVGQLRRMADIKVHFQIKSFAELHVEAVKTDTGFLLQEDQLPIFVNENQWNVATSISDASAINFIVFVPPSSIQPLGIDGTESLYFGYRQWGGVYILNSKMPLVDINSLKPAVASFLGELRRLFGLNLDSLIDISTNDFTGSLAAPRNEITGITPFETDLLMTRLLQTRMLSTVKTLQSLERLLAQNSEIVVLPAVGSLVRRSAELLRASQQHLSRGRSEAALMAITQAMQLADAAFFHPTMMAHQYFPDEHKLGVYLPLFFPFILPIAIATLLGSIAYLKTRGIK</sequence>
<dbReference type="Pfam" id="PF10510">
    <property type="entry name" value="PIG-S"/>
    <property type="match status" value="1"/>
</dbReference>
<dbReference type="Proteomes" id="UP000240830">
    <property type="component" value="Unassembled WGS sequence"/>
</dbReference>
<keyword evidence="13" id="KW-1185">Reference proteome</keyword>
<proteinExistence type="inferred from homology"/>
<evidence type="ECO:0000256" key="7">
    <source>
        <dbReference type="ARBA" id="ARBA00022989"/>
    </source>
</evidence>
<dbReference type="GO" id="GO:0016255">
    <property type="term" value="P:attachment of GPI anchor to protein"/>
    <property type="evidence" value="ECO:0007669"/>
    <property type="project" value="InterPro"/>
</dbReference>
<keyword evidence="5 11" id="KW-0812">Transmembrane</keyword>
<dbReference type="GO" id="GO:0006506">
    <property type="term" value="P:GPI anchor biosynthetic process"/>
    <property type="evidence" value="ECO:0007669"/>
    <property type="project" value="UniProtKB-UniPathway"/>
</dbReference>
<evidence type="ECO:0000256" key="11">
    <source>
        <dbReference type="SAM" id="Phobius"/>
    </source>
</evidence>
<dbReference type="GO" id="GO:0042765">
    <property type="term" value="C:GPI-anchor transamidase complex"/>
    <property type="evidence" value="ECO:0007669"/>
    <property type="project" value="InterPro"/>
</dbReference>
<evidence type="ECO:0000256" key="6">
    <source>
        <dbReference type="ARBA" id="ARBA00022824"/>
    </source>
</evidence>
<evidence type="ECO:0000256" key="2">
    <source>
        <dbReference type="ARBA" id="ARBA00004687"/>
    </source>
</evidence>
<evidence type="ECO:0000256" key="9">
    <source>
        <dbReference type="ARBA" id="ARBA00023180"/>
    </source>
</evidence>
<protein>
    <recommendedName>
        <fullName evidence="14">GPI transamidase component PIG-S</fullName>
    </recommendedName>
</protein>
<dbReference type="PANTHER" id="PTHR21072:SF13">
    <property type="entry name" value="GPI TRANSAMIDASE COMPONENT PIG-S"/>
    <property type="match status" value="1"/>
</dbReference>
<keyword evidence="8 11" id="KW-0472">Membrane</keyword>
<keyword evidence="6" id="KW-0256">Endoplasmic reticulum</keyword>
<keyword evidence="9" id="KW-0325">Glycoprotein</keyword>
<feature type="compositionally biased region" description="Basic and acidic residues" evidence="10">
    <location>
        <begin position="1"/>
        <end position="14"/>
    </location>
</feature>
<dbReference type="InterPro" id="IPR019540">
    <property type="entry name" value="PtdIno-glycan_biosynth_class_S"/>
</dbReference>
<keyword evidence="4" id="KW-0337">GPI-anchor biosynthesis</keyword>
<feature type="transmembrane region" description="Helical" evidence="11">
    <location>
        <begin position="59"/>
        <end position="77"/>
    </location>
</feature>
<name>A0A2H9TKK0_9FUNG</name>
<dbReference type="UniPathway" id="UPA00196"/>
<evidence type="ECO:0000256" key="1">
    <source>
        <dbReference type="ARBA" id="ARBA00004477"/>
    </source>
</evidence>
<organism evidence="12 13">
    <name type="scientific">Paramicrosporidium saccamoebae</name>
    <dbReference type="NCBI Taxonomy" id="1246581"/>
    <lineage>
        <taxon>Eukaryota</taxon>
        <taxon>Fungi</taxon>
        <taxon>Fungi incertae sedis</taxon>
        <taxon>Cryptomycota</taxon>
        <taxon>Cryptomycota incertae sedis</taxon>
        <taxon>Paramicrosporidium</taxon>
    </lineage>
</organism>
<dbReference type="OrthoDB" id="28748at2759"/>
<feature type="region of interest" description="Disordered" evidence="10">
    <location>
        <begin position="1"/>
        <end position="21"/>
    </location>
</feature>
<evidence type="ECO:0008006" key="14">
    <source>
        <dbReference type="Google" id="ProtNLM"/>
    </source>
</evidence>
<evidence type="ECO:0000256" key="5">
    <source>
        <dbReference type="ARBA" id="ARBA00022692"/>
    </source>
</evidence>
<accession>A0A2H9TKK0</accession>
<evidence type="ECO:0000256" key="10">
    <source>
        <dbReference type="SAM" id="MobiDB-lite"/>
    </source>
</evidence>
<dbReference type="AlphaFoldDB" id="A0A2H9TKK0"/>
<dbReference type="PANTHER" id="PTHR21072">
    <property type="entry name" value="GPI TRANSAMIDASE COMPONENT PIG-S"/>
    <property type="match status" value="1"/>
</dbReference>
<evidence type="ECO:0000256" key="3">
    <source>
        <dbReference type="ARBA" id="ARBA00005316"/>
    </source>
</evidence>
<comment type="pathway">
    <text evidence="2">Glycolipid biosynthesis; glycosylphosphatidylinositol-anchor biosynthesis.</text>
</comment>
<dbReference type="STRING" id="1246581.A0A2H9TKK0"/>
<gene>
    <name evidence="12" type="ORF">PSACC_01889</name>
</gene>
<reference evidence="12 13" key="1">
    <citation type="submission" date="2016-10" db="EMBL/GenBank/DDBJ databases">
        <title>The genome of Paramicrosporidium saccamoebae is the missing link in understanding Cryptomycota and Microsporidia evolution.</title>
        <authorList>
            <person name="Quandt C.A."/>
            <person name="Beaudet D."/>
            <person name="Corsaro D."/>
            <person name="Michel R."/>
            <person name="Corradi N."/>
            <person name="James T."/>
        </authorList>
    </citation>
    <scope>NUCLEOTIDE SEQUENCE [LARGE SCALE GENOMIC DNA]</scope>
    <source>
        <strain evidence="12 13">KSL3</strain>
    </source>
</reference>
<dbReference type="EMBL" id="MTSL01000132">
    <property type="protein sequence ID" value="PJF18287.1"/>
    <property type="molecule type" value="Genomic_DNA"/>
</dbReference>